<sequence length="169" mass="18441">MPHLSIPAGIVVERRKAASSWIDFTWRPVSVLAGEPVAEPGTCLSDDGETATFYAGVVHLDLYRTESDRYRDNLTSPRPSVWVAIVATDGAPLCSVVAATIDPAEGEALSEPGTLVEAVPLPLAIAEWIAEFVARHPVEENFVKRKRDRADPEALARRLPTLEKNDGRE</sequence>
<dbReference type="EMBL" id="PXYL01000002">
    <property type="protein sequence ID" value="PSJ63093.1"/>
    <property type="molecule type" value="Genomic_DNA"/>
</dbReference>
<accession>A0A2P7SKS5</accession>
<dbReference type="Pfam" id="PF11749">
    <property type="entry name" value="DUF3305"/>
    <property type="match status" value="1"/>
</dbReference>
<dbReference type="AlphaFoldDB" id="A0A2P7SKS5"/>
<dbReference type="RefSeq" id="WP_106723004.1">
    <property type="nucleotide sequence ID" value="NZ_PXYL01000002.1"/>
</dbReference>
<reference evidence="2 3" key="1">
    <citation type="submission" date="2018-03" db="EMBL/GenBank/DDBJ databases">
        <title>The draft genome of Mesorhizobium soli JCM 19897.</title>
        <authorList>
            <person name="Li L."/>
            <person name="Liu L."/>
            <person name="Liang L."/>
            <person name="Wang T."/>
            <person name="Zhang X."/>
        </authorList>
    </citation>
    <scope>NUCLEOTIDE SEQUENCE [LARGE SCALE GENOMIC DNA]</scope>
    <source>
        <strain evidence="2 3">JCM 19897</strain>
    </source>
</reference>
<feature type="region of interest" description="Disordered" evidence="1">
    <location>
        <begin position="144"/>
        <end position="169"/>
    </location>
</feature>
<gene>
    <name evidence="2" type="ORF">C7I85_05945</name>
</gene>
<organism evidence="2 3">
    <name type="scientific">Pseudaminobacter soli</name>
    <name type="common">ex Li et al. 2025</name>
    <dbReference type="NCBI Taxonomy" id="1295366"/>
    <lineage>
        <taxon>Bacteria</taxon>
        <taxon>Pseudomonadati</taxon>
        <taxon>Pseudomonadota</taxon>
        <taxon>Alphaproteobacteria</taxon>
        <taxon>Hyphomicrobiales</taxon>
        <taxon>Phyllobacteriaceae</taxon>
        <taxon>Pseudaminobacter</taxon>
    </lineage>
</organism>
<name>A0A2P7SKS5_9HYPH</name>
<dbReference type="OrthoDB" id="7271084at2"/>
<dbReference type="InterPro" id="IPR021736">
    <property type="entry name" value="DUF3305"/>
</dbReference>
<proteinExistence type="predicted"/>
<protein>
    <submittedName>
        <fullName evidence="2">DUF3305 domain-containing protein</fullName>
    </submittedName>
</protein>
<keyword evidence="3" id="KW-1185">Reference proteome</keyword>
<evidence type="ECO:0000313" key="2">
    <source>
        <dbReference type="EMBL" id="PSJ63093.1"/>
    </source>
</evidence>
<dbReference type="Proteomes" id="UP000240653">
    <property type="component" value="Unassembled WGS sequence"/>
</dbReference>
<evidence type="ECO:0000256" key="1">
    <source>
        <dbReference type="SAM" id="MobiDB-lite"/>
    </source>
</evidence>
<evidence type="ECO:0000313" key="3">
    <source>
        <dbReference type="Proteomes" id="UP000240653"/>
    </source>
</evidence>
<comment type="caution">
    <text evidence="2">The sequence shown here is derived from an EMBL/GenBank/DDBJ whole genome shotgun (WGS) entry which is preliminary data.</text>
</comment>